<dbReference type="InterPro" id="IPR002994">
    <property type="entry name" value="Surf1/Shy1"/>
</dbReference>
<dbReference type="Proteomes" id="UP000005408">
    <property type="component" value="Unassembled WGS sequence"/>
</dbReference>
<keyword evidence="5 6" id="KW-0472">Membrane</keyword>
<dbReference type="OMA" id="TKIAYSH"/>
<reference evidence="7" key="1">
    <citation type="submission" date="2022-08" db="UniProtKB">
        <authorList>
            <consortium name="EnsemblMetazoa"/>
        </authorList>
    </citation>
    <scope>IDENTIFICATION</scope>
    <source>
        <strain evidence="7">05x7-T-G4-1.051#20</strain>
    </source>
</reference>
<sequence>MSSRVISRIINDILLHKCDCGRTIGLRKGYLVKYLKEVNNGLKIPYRHYATGINLKNAPRTKPLVRSRTMVLNTFYTTLPILIVAFVCVEYKRRLKSQAVQDRVRLQKEEKPIPLPTLMSKLKNEADLKDLEFTRVELEGEFDHDREVVIGYRANQQPHLTPKGSRWQKGVYIVTPFKLKETGDTVLVNRGWVPLQLADPKARVGGQVTGTLKILGLLRSTEKKNPFDFRPSQDSFNEKFFSYLNVDDIAKYLGTKCVFVDAVSSFPDGPIGGQTKIAYSHSRRDEILMLMLILGSIALFWFTKIHPQRAAARYAKMYFSSKHQANKM</sequence>
<dbReference type="AlphaFoldDB" id="A0A8W8KQM2"/>
<dbReference type="PROSITE" id="PS50895">
    <property type="entry name" value="SURF1"/>
    <property type="match status" value="1"/>
</dbReference>
<dbReference type="CDD" id="cd06662">
    <property type="entry name" value="SURF1"/>
    <property type="match status" value="1"/>
</dbReference>
<dbReference type="PANTHER" id="PTHR23427">
    <property type="entry name" value="SURFEIT LOCUS PROTEIN"/>
    <property type="match status" value="1"/>
</dbReference>
<proteinExistence type="inferred from homology"/>
<evidence type="ECO:0000256" key="1">
    <source>
        <dbReference type="ARBA" id="ARBA00004370"/>
    </source>
</evidence>
<comment type="similarity">
    <text evidence="2 6">Belongs to the SURF1 family.</text>
</comment>
<evidence type="ECO:0000256" key="5">
    <source>
        <dbReference type="ARBA" id="ARBA00023136"/>
    </source>
</evidence>
<evidence type="ECO:0000313" key="7">
    <source>
        <dbReference type="EnsemblMetazoa" id="G24900.3:cds"/>
    </source>
</evidence>
<keyword evidence="4 6" id="KW-1133">Transmembrane helix</keyword>
<dbReference type="Pfam" id="PF02104">
    <property type="entry name" value="SURF1"/>
    <property type="match status" value="1"/>
</dbReference>
<name>A0A8W8KQM2_MAGGI</name>
<evidence type="ECO:0000256" key="3">
    <source>
        <dbReference type="ARBA" id="ARBA00022692"/>
    </source>
</evidence>
<evidence type="ECO:0000256" key="6">
    <source>
        <dbReference type="RuleBase" id="RU363076"/>
    </source>
</evidence>
<evidence type="ECO:0000256" key="2">
    <source>
        <dbReference type="ARBA" id="ARBA00007165"/>
    </source>
</evidence>
<dbReference type="GO" id="GO:0005743">
    <property type="term" value="C:mitochondrial inner membrane"/>
    <property type="evidence" value="ECO:0007669"/>
    <property type="project" value="UniProtKB-SubCell"/>
</dbReference>
<evidence type="ECO:0000313" key="8">
    <source>
        <dbReference type="Proteomes" id="UP000005408"/>
    </source>
</evidence>
<keyword evidence="3 6" id="KW-0812">Transmembrane</keyword>
<protein>
    <recommendedName>
        <fullName evidence="6">SURF1-like protein</fullName>
    </recommendedName>
</protein>
<accession>A0A8W8KQM2</accession>
<evidence type="ECO:0000256" key="4">
    <source>
        <dbReference type="ARBA" id="ARBA00022989"/>
    </source>
</evidence>
<feature type="transmembrane region" description="Helical" evidence="6">
    <location>
        <begin position="287"/>
        <end position="303"/>
    </location>
</feature>
<dbReference type="EnsemblMetazoa" id="G24900.3">
    <property type="protein sequence ID" value="G24900.3:cds"/>
    <property type="gene ID" value="G24900"/>
</dbReference>
<keyword evidence="8" id="KW-1185">Reference proteome</keyword>
<keyword evidence="6" id="KW-0496">Mitochondrion</keyword>
<comment type="function">
    <text evidence="6">Probably involved in the biogenesis of the COX complex.</text>
</comment>
<dbReference type="PANTHER" id="PTHR23427:SF2">
    <property type="entry name" value="SURFEIT LOCUS PROTEIN 1"/>
    <property type="match status" value="1"/>
</dbReference>
<dbReference type="OrthoDB" id="10040024at2759"/>
<comment type="subcellular location">
    <subcellularLocation>
        <location evidence="1">Membrane</location>
    </subcellularLocation>
    <subcellularLocation>
        <location evidence="6">Mitochondrion inner membrane</location>
        <topology evidence="6">Multi-pass membrane protein</topology>
    </subcellularLocation>
</comment>
<dbReference type="InterPro" id="IPR045214">
    <property type="entry name" value="Surf1/Surf4"/>
</dbReference>
<feature type="transmembrane region" description="Helical" evidence="6">
    <location>
        <begin position="70"/>
        <end position="89"/>
    </location>
</feature>
<organism evidence="7 8">
    <name type="scientific">Magallana gigas</name>
    <name type="common">Pacific oyster</name>
    <name type="synonym">Crassostrea gigas</name>
    <dbReference type="NCBI Taxonomy" id="29159"/>
    <lineage>
        <taxon>Eukaryota</taxon>
        <taxon>Metazoa</taxon>
        <taxon>Spiralia</taxon>
        <taxon>Lophotrochozoa</taxon>
        <taxon>Mollusca</taxon>
        <taxon>Bivalvia</taxon>
        <taxon>Autobranchia</taxon>
        <taxon>Pteriomorphia</taxon>
        <taxon>Ostreida</taxon>
        <taxon>Ostreoidea</taxon>
        <taxon>Ostreidae</taxon>
        <taxon>Magallana</taxon>
    </lineage>
</organism>
<keyword evidence="6" id="KW-0999">Mitochondrion inner membrane</keyword>